<organism evidence="1 2">
    <name type="scientific">Phycomyces blakesleeanus (strain ATCC 8743b / DSM 1359 / FGSC 10004 / NBRC 33097 / NRRL 1555)</name>
    <dbReference type="NCBI Taxonomy" id="763407"/>
    <lineage>
        <taxon>Eukaryota</taxon>
        <taxon>Fungi</taxon>
        <taxon>Fungi incertae sedis</taxon>
        <taxon>Mucoromycota</taxon>
        <taxon>Mucoromycotina</taxon>
        <taxon>Mucoromycetes</taxon>
        <taxon>Mucorales</taxon>
        <taxon>Phycomycetaceae</taxon>
        <taxon>Phycomyces</taxon>
    </lineage>
</organism>
<protein>
    <recommendedName>
        <fullName evidence="3">Methylmalonic aciduria and homocystinuria type D protein</fullName>
    </recommendedName>
</protein>
<name>A0A162PM59_PHYB8</name>
<evidence type="ECO:0000313" key="2">
    <source>
        <dbReference type="Proteomes" id="UP000077315"/>
    </source>
</evidence>
<sequence>MSRNKSPCLQPPTRFTYDSSEFEYAIYSPSPRFSKELEPIFPNMSVKQRKELLVVPVIQKCFHDMAASTPEINRERDEKLDLFVDWGKRVANRLKGLGMWADMMDPASGYPILSPSGALPYPDVQGTIELMGYETHNVGCCHILLHPRWRSKIYPSTFFTTAPADLLVRVIDEVLASKA</sequence>
<dbReference type="PANTHER" id="PTHR13192">
    <property type="entry name" value="MY011 PROTEIN"/>
    <property type="match status" value="1"/>
</dbReference>
<dbReference type="PANTHER" id="PTHR13192:SF3">
    <property type="entry name" value="COBALAMIN TRAFFICKING PROTEIN CBLD"/>
    <property type="match status" value="1"/>
</dbReference>
<dbReference type="EMBL" id="KV440979">
    <property type="protein sequence ID" value="OAD74177.1"/>
    <property type="molecule type" value="Genomic_DNA"/>
</dbReference>
<gene>
    <name evidence="1" type="ORF">PHYBLDRAFT_144631</name>
</gene>
<dbReference type="AlphaFoldDB" id="A0A162PM59"/>
<reference evidence="2" key="1">
    <citation type="submission" date="2015-06" db="EMBL/GenBank/DDBJ databases">
        <title>Expansion of signal transduction pathways in fungi by whole-genome duplication.</title>
        <authorList>
            <consortium name="DOE Joint Genome Institute"/>
            <person name="Corrochano L.M."/>
            <person name="Kuo A."/>
            <person name="Marcet-Houben M."/>
            <person name="Polaino S."/>
            <person name="Salamov A."/>
            <person name="Villalobos J.M."/>
            <person name="Alvarez M.I."/>
            <person name="Avalos J."/>
            <person name="Benito E.P."/>
            <person name="Benoit I."/>
            <person name="Burger G."/>
            <person name="Camino L.P."/>
            <person name="Canovas D."/>
            <person name="Cerda-Olmedo E."/>
            <person name="Cheng J.-F."/>
            <person name="Dominguez A."/>
            <person name="Elias M."/>
            <person name="Eslava A.P."/>
            <person name="Glaser F."/>
            <person name="Grimwood J."/>
            <person name="Gutierrez G."/>
            <person name="Heitman J."/>
            <person name="Henrissat B."/>
            <person name="Iturriaga E.A."/>
            <person name="Lang B.F."/>
            <person name="Lavin J.L."/>
            <person name="Lee S."/>
            <person name="Li W."/>
            <person name="Lindquist E."/>
            <person name="Lopez-Garcia S."/>
            <person name="Luque E.M."/>
            <person name="Marcos A.T."/>
            <person name="Martin J."/>
            <person name="McCluskey K."/>
            <person name="Medina H.R."/>
            <person name="Miralles-Duran A."/>
            <person name="Miyazaki A."/>
            <person name="Munoz-Torres E."/>
            <person name="Oguiza J.A."/>
            <person name="Ohm R."/>
            <person name="Olmedo M."/>
            <person name="Orejas M."/>
            <person name="Ortiz-Castellanos L."/>
            <person name="Pisabarro A.G."/>
            <person name="Rodriguez-Romero J."/>
            <person name="Ruiz-Herrera J."/>
            <person name="Ruiz-Vazquez R."/>
            <person name="Sanz C."/>
            <person name="Schackwitz W."/>
            <person name="Schmutz J."/>
            <person name="Shahriari M."/>
            <person name="Shelest E."/>
            <person name="Silva-Franco F."/>
            <person name="Soanes D."/>
            <person name="Syed K."/>
            <person name="Tagua V.G."/>
            <person name="Talbot N.J."/>
            <person name="Thon M."/>
            <person name="De vries R.P."/>
            <person name="Wiebenga A."/>
            <person name="Yadav J.S."/>
            <person name="Braun E.L."/>
            <person name="Baker S."/>
            <person name="Garre V."/>
            <person name="Horwitz B."/>
            <person name="Torres-Martinez S."/>
            <person name="Idnurm A."/>
            <person name="Herrera-Estrella A."/>
            <person name="Gabaldon T."/>
            <person name="Grigoriev I.V."/>
        </authorList>
    </citation>
    <scope>NUCLEOTIDE SEQUENCE [LARGE SCALE GENOMIC DNA]</scope>
    <source>
        <strain evidence="2">NRRL 1555(-)</strain>
    </source>
</reference>
<dbReference type="InParanoid" id="A0A162PM59"/>
<dbReference type="OrthoDB" id="10263782at2759"/>
<dbReference type="GeneID" id="28992163"/>
<dbReference type="Proteomes" id="UP000077315">
    <property type="component" value="Unassembled WGS sequence"/>
</dbReference>
<accession>A0A162PM59</accession>
<dbReference type="STRING" id="763407.A0A162PM59"/>
<dbReference type="Pfam" id="PF10229">
    <property type="entry name" value="MMADHC"/>
    <property type="match status" value="1"/>
</dbReference>
<dbReference type="RefSeq" id="XP_018292217.1">
    <property type="nucleotide sequence ID" value="XM_018431257.1"/>
</dbReference>
<proteinExistence type="predicted"/>
<keyword evidence="2" id="KW-1185">Reference proteome</keyword>
<dbReference type="GO" id="GO:0009235">
    <property type="term" value="P:cobalamin metabolic process"/>
    <property type="evidence" value="ECO:0007669"/>
    <property type="project" value="InterPro"/>
</dbReference>
<evidence type="ECO:0008006" key="3">
    <source>
        <dbReference type="Google" id="ProtNLM"/>
    </source>
</evidence>
<evidence type="ECO:0000313" key="1">
    <source>
        <dbReference type="EMBL" id="OAD74177.1"/>
    </source>
</evidence>
<dbReference type="VEuPathDB" id="FungiDB:PHYBLDRAFT_144631"/>
<dbReference type="InterPro" id="IPR019362">
    <property type="entry name" value="MMADHC"/>
</dbReference>